<evidence type="ECO:0000256" key="2">
    <source>
        <dbReference type="ARBA" id="ARBA00023002"/>
    </source>
</evidence>
<evidence type="ECO:0000313" key="7">
    <source>
        <dbReference type="Proteomes" id="UP001150925"/>
    </source>
</evidence>
<dbReference type="FunFam" id="3.40.309.10:FF:000009">
    <property type="entry name" value="Aldehyde dehydrogenase A"/>
    <property type="match status" value="1"/>
</dbReference>
<proteinExistence type="inferred from homology"/>
<comment type="caution">
    <text evidence="6">The sequence shown here is derived from an EMBL/GenBank/DDBJ whole genome shotgun (WGS) entry which is preliminary data.</text>
</comment>
<dbReference type="InterPro" id="IPR016162">
    <property type="entry name" value="Ald_DH_N"/>
</dbReference>
<evidence type="ECO:0000256" key="3">
    <source>
        <dbReference type="PROSITE-ProRule" id="PRU10007"/>
    </source>
</evidence>
<accession>A0A9W8APX5</accession>
<dbReference type="EMBL" id="JANBPY010001442">
    <property type="protein sequence ID" value="KAJ1960023.1"/>
    <property type="molecule type" value="Genomic_DNA"/>
</dbReference>
<evidence type="ECO:0000256" key="1">
    <source>
        <dbReference type="ARBA" id="ARBA00009986"/>
    </source>
</evidence>
<dbReference type="InterPro" id="IPR016161">
    <property type="entry name" value="Ald_DH/histidinol_DH"/>
</dbReference>
<dbReference type="InterPro" id="IPR029510">
    <property type="entry name" value="Ald_DH_CS_GLU"/>
</dbReference>
<dbReference type="GO" id="GO:0016620">
    <property type="term" value="F:oxidoreductase activity, acting on the aldehyde or oxo group of donors, NAD or NADP as acceptor"/>
    <property type="evidence" value="ECO:0007669"/>
    <property type="project" value="InterPro"/>
</dbReference>
<comment type="similarity">
    <text evidence="1 4">Belongs to the aldehyde dehydrogenase family.</text>
</comment>
<dbReference type="InterPro" id="IPR016163">
    <property type="entry name" value="Ald_DH_C"/>
</dbReference>
<dbReference type="Gene3D" id="3.40.309.10">
    <property type="entry name" value="Aldehyde Dehydrogenase, Chain A, domain 2"/>
    <property type="match status" value="1"/>
</dbReference>
<evidence type="ECO:0000259" key="5">
    <source>
        <dbReference type="Pfam" id="PF00171"/>
    </source>
</evidence>
<keyword evidence="2 4" id="KW-0560">Oxidoreductase</keyword>
<feature type="active site" evidence="3">
    <location>
        <position position="234"/>
    </location>
</feature>
<dbReference type="OrthoDB" id="310895at2759"/>
<name>A0A9W8APX5_9FUNG</name>
<gene>
    <name evidence="6" type="ORF">IWQ62_004387</name>
</gene>
<dbReference type="Proteomes" id="UP001150925">
    <property type="component" value="Unassembled WGS sequence"/>
</dbReference>
<dbReference type="Pfam" id="PF00171">
    <property type="entry name" value="Aldedh"/>
    <property type="match status" value="1"/>
</dbReference>
<dbReference type="PROSITE" id="PS00687">
    <property type="entry name" value="ALDEHYDE_DEHYDR_GLU"/>
    <property type="match status" value="1"/>
</dbReference>
<evidence type="ECO:0000313" key="6">
    <source>
        <dbReference type="EMBL" id="KAJ1960023.1"/>
    </source>
</evidence>
<dbReference type="PANTHER" id="PTHR11699">
    <property type="entry name" value="ALDEHYDE DEHYDROGENASE-RELATED"/>
    <property type="match status" value="1"/>
</dbReference>
<evidence type="ECO:0000256" key="4">
    <source>
        <dbReference type="RuleBase" id="RU003345"/>
    </source>
</evidence>
<dbReference type="AlphaFoldDB" id="A0A9W8APX5"/>
<reference evidence="6" key="1">
    <citation type="submission" date="2022-07" db="EMBL/GenBank/DDBJ databases">
        <title>Phylogenomic reconstructions and comparative analyses of Kickxellomycotina fungi.</title>
        <authorList>
            <person name="Reynolds N.K."/>
            <person name="Stajich J.E."/>
            <person name="Barry K."/>
            <person name="Grigoriev I.V."/>
            <person name="Crous P."/>
            <person name="Smith M.E."/>
        </authorList>
    </citation>
    <scope>NUCLEOTIDE SEQUENCE</scope>
    <source>
        <strain evidence="6">RSA 1196</strain>
    </source>
</reference>
<sequence>MTDNANTLEVISPYSGKVVMTRPYATRSQVGTSIDQATVAYKAWRRTSLADRITLAEKLIGTFEAKRDTLAPEISLQMGRPVRYAQGEVNGLLERSRYVVSIAKEQLADHTCPDKAGFVRFIRKEPLGVVLVIAPWNFPYVVAINAVLPAVLAGNVVIIKHAPQTPLCGERLAECFAEAGFPPGVVQSCVWTHQDCDWAIEHLPINFVNFTGSVATGKVVAQAACHRLVGTGMELGGKDPAYVRSDADLPYTVEQLVDGAMFNSGQSCCSVERIYVHQSVYDEFVNQFVTLVKQYRLGDPSNPATTLGPVVNRVAAERIRQQIKDAVAMGAKVLVPEDPFRQQIQPQVLEESAFVVPQVLVNVNHKMDIMINETFGPVVCIMSVSTDEEAIRLMNDSQYGLTASIWTQDQTAALNLGDQIETGTFFMNRCDYLDPELAWTGTKYSGRGCTLSPFGFDQFIRYKSFHMKLSGN</sequence>
<protein>
    <recommendedName>
        <fullName evidence="5">Aldehyde dehydrogenase domain-containing protein</fullName>
    </recommendedName>
</protein>
<feature type="domain" description="Aldehyde dehydrogenase" evidence="5">
    <location>
        <begin position="4"/>
        <end position="464"/>
    </location>
</feature>
<dbReference type="CDD" id="cd07102">
    <property type="entry name" value="ALDH_EDX86601"/>
    <property type="match status" value="1"/>
</dbReference>
<organism evidence="6 7">
    <name type="scientific">Dispira parvispora</name>
    <dbReference type="NCBI Taxonomy" id="1520584"/>
    <lineage>
        <taxon>Eukaryota</taxon>
        <taxon>Fungi</taxon>
        <taxon>Fungi incertae sedis</taxon>
        <taxon>Zoopagomycota</taxon>
        <taxon>Kickxellomycotina</taxon>
        <taxon>Dimargaritomycetes</taxon>
        <taxon>Dimargaritales</taxon>
        <taxon>Dimargaritaceae</taxon>
        <taxon>Dispira</taxon>
    </lineage>
</organism>
<dbReference type="SUPFAM" id="SSF53720">
    <property type="entry name" value="ALDH-like"/>
    <property type="match status" value="1"/>
</dbReference>
<dbReference type="Gene3D" id="3.40.605.10">
    <property type="entry name" value="Aldehyde Dehydrogenase, Chain A, domain 1"/>
    <property type="match status" value="1"/>
</dbReference>
<keyword evidence="7" id="KW-1185">Reference proteome</keyword>
<dbReference type="InterPro" id="IPR015590">
    <property type="entry name" value="Aldehyde_DH_dom"/>
</dbReference>